<comment type="similarity">
    <text evidence="2 16">Belongs to the cytochrome c oxidase subunit 3 family.</text>
</comment>
<organism evidence="19 20">
    <name type="scientific">Buchnera aphidicola</name>
    <name type="common">Sarucallis kahawaluokalani</name>
    <dbReference type="NCBI Taxonomy" id="1241878"/>
    <lineage>
        <taxon>Bacteria</taxon>
        <taxon>Pseudomonadati</taxon>
        <taxon>Pseudomonadota</taxon>
        <taxon>Gammaproteobacteria</taxon>
        <taxon>Enterobacterales</taxon>
        <taxon>Erwiniaceae</taxon>
        <taxon>Buchnera</taxon>
    </lineage>
</organism>
<dbReference type="Proteomes" id="UP000298685">
    <property type="component" value="Chromosome"/>
</dbReference>
<evidence type="ECO:0000256" key="12">
    <source>
        <dbReference type="ARBA" id="ARBA00030072"/>
    </source>
</evidence>
<name>A0A4D6Y9X2_9GAMM</name>
<dbReference type="Gene3D" id="1.20.120.80">
    <property type="entry name" value="Cytochrome c oxidase, subunit III, four-helix bundle"/>
    <property type="match status" value="1"/>
</dbReference>
<evidence type="ECO:0000256" key="4">
    <source>
        <dbReference type="ARBA" id="ARBA00014687"/>
    </source>
</evidence>
<reference evidence="19 20" key="1">
    <citation type="submission" date="2018-10" db="EMBL/GenBank/DDBJ databases">
        <title>Comparative functional genomics of the obligate endosymbiont Buchnera aphidicola.</title>
        <authorList>
            <person name="Chong R.A."/>
        </authorList>
    </citation>
    <scope>NUCLEOTIDE SEQUENCE [LARGE SCALE GENOMIC DNA]</scope>
    <source>
        <strain evidence="19 20">Ska</strain>
    </source>
</reference>
<evidence type="ECO:0000256" key="9">
    <source>
        <dbReference type="ARBA" id="ARBA00022989"/>
    </source>
</evidence>
<keyword evidence="7 16" id="KW-0812">Transmembrane</keyword>
<comment type="function">
    <text evidence="11">Cytochrome bo(3) ubiquinol terminal oxidase is the component of the aerobic respiratory chain of E.coli that predominates when cells are grown at high aeration. Has proton pump activity across the membrane in addition to electron transfer, pumping 2 protons/electron.</text>
</comment>
<keyword evidence="6" id="KW-1003">Cell membrane</keyword>
<feature type="transmembrane region" description="Helical" evidence="17">
    <location>
        <begin position="165"/>
        <end position="191"/>
    </location>
</feature>
<evidence type="ECO:0000256" key="6">
    <source>
        <dbReference type="ARBA" id="ARBA00022475"/>
    </source>
</evidence>
<evidence type="ECO:0000256" key="13">
    <source>
        <dbReference type="ARBA" id="ARBA00031884"/>
    </source>
</evidence>
<sequence length="196" mass="22947">MIHKHKNILDKCNVLQSNNTFGFWLYLMSDCILFATMFAVYCVVRINVKINHNIFDLKIVFLETIILLISSIFCGVVVLSVKYQKILFTYIFLILTFLMGSLFLYFELNEFFNLVNLGYTPQKNGFFSSFFTLIGMHGIHIACGLFWIIGLLFQANKLRTSNKFYVNILCFSLFWHFLDIIWICIFTIVYLSGNIL</sequence>
<keyword evidence="8" id="KW-0249">Electron transport</keyword>
<evidence type="ECO:0000256" key="11">
    <source>
        <dbReference type="ARBA" id="ARBA00025694"/>
    </source>
</evidence>
<dbReference type="PROSITE" id="PS50253">
    <property type="entry name" value="COX3"/>
    <property type="match status" value="1"/>
</dbReference>
<evidence type="ECO:0000256" key="17">
    <source>
        <dbReference type="SAM" id="Phobius"/>
    </source>
</evidence>
<keyword evidence="9 17" id="KW-1133">Transmembrane helix</keyword>
<dbReference type="PANTHER" id="PTHR11403">
    <property type="entry name" value="CYTOCHROME C OXIDASE SUBUNIT III"/>
    <property type="match status" value="1"/>
</dbReference>
<dbReference type="InterPro" id="IPR024791">
    <property type="entry name" value="Cyt_c/ubiquinol_Oxase_su3"/>
</dbReference>
<evidence type="ECO:0000256" key="7">
    <source>
        <dbReference type="ARBA" id="ARBA00022692"/>
    </source>
</evidence>
<dbReference type="FunFam" id="1.20.120.80:FF:000001">
    <property type="entry name" value="Cytochrome (Ubi)quinol oxidase subunit III"/>
    <property type="match status" value="1"/>
</dbReference>
<evidence type="ECO:0000313" key="20">
    <source>
        <dbReference type="Proteomes" id="UP000298685"/>
    </source>
</evidence>
<dbReference type="InterPro" id="IPR013833">
    <property type="entry name" value="Cyt_c_oxidase_su3_a-hlx"/>
</dbReference>
<dbReference type="SUPFAM" id="SSF81452">
    <property type="entry name" value="Cytochrome c oxidase subunit III-like"/>
    <property type="match status" value="1"/>
</dbReference>
<dbReference type="InterPro" id="IPR035973">
    <property type="entry name" value="Cyt_c_oxidase_su3-like_sf"/>
</dbReference>
<feature type="transmembrane region" description="Helical" evidence="17">
    <location>
        <begin position="126"/>
        <end position="153"/>
    </location>
</feature>
<evidence type="ECO:0000256" key="3">
    <source>
        <dbReference type="ARBA" id="ARBA00011700"/>
    </source>
</evidence>
<dbReference type="PANTHER" id="PTHR11403:SF2">
    <property type="entry name" value="CYTOCHROME BO(3) UBIQUINOL OXIDASE SUBUNIT 3"/>
    <property type="match status" value="1"/>
</dbReference>
<feature type="transmembrane region" description="Helical" evidence="17">
    <location>
        <begin position="59"/>
        <end position="79"/>
    </location>
</feature>
<dbReference type="OrthoDB" id="9810850at2"/>
<dbReference type="Pfam" id="PF00510">
    <property type="entry name" value="COX3"/>
    <property type="match status" value="1"/>
</dbReference>
<dbReference type="InterPro" id="IPR000298">
    <property type="entry name" value="Cyt_c_oxidase-like_su3"/>
</dbReference>
<evidence type="ECO:0000313" key="19">
    <source>
        <dbReference type="EMBL" id="QCI26199.1"/>
    </source>
</evidence>
<keyword evidence="5" id="KW-0813">Transport</keyword>
<dbReference type="GO" id="GO:0004129">
    <property type="term" value="F:cytochrome-c oxidase activity"/>
    <property type="evidence" value="ECO:0007669"/>
    <property type="project" value="InterPro"/>
</dbReference>
<proteinExistence type="inferred from homology"/>
<feature type="domain" description="Heme-copper oxidase subunit III family profile" evidence="18">
    <location>
        <begin position="1"/>
        <end position="194"/>
    </location>
</feature>
<evidence type="ECO:0000256" key="10">
    <source>
        <dbReference type="ARBA" id="ARBA00023136"/>
    </source>
</evidence>
<keyword evidence="10 17" id="KW-0472">Membrane</keyword>
<gene>
    <name evidence="19" type="ORF">D9V78_01555</name>
</gene>
<evidence type="ECO:0000256" key="16">
    <source>
        <dbReference type="RuleBase" id="RU003376"/>
    </source>
</evidence>
<evidence type="ECO:0000256" key="5">
    <source>
        <dbReference type="ARBA" id="ARBA00022448"/>
    </source>
</evidence>
<evidence type="ECO:0000256" key="2">
    <source>
        <dbReference type="ARBA" id="ARBA00010581"/>
    </source>
</evidence>
<feature type="transmembrane region" description="Helical" evidence="17">
    <location>
        <begin position="21"/>
        <end position="47"/>
    </location>
</feature>
<comment type="subcellular location">
    <subcellularLocation>
        <location evidence="1 16">Cell membrane</location>
        <topology evidence="1 16">Multi-pass membrane protein</topology>
    </subcellularLocation>
</comment>
<dbReference type="EMBL" id="CP032999">
    <property type="protein sequence ID" value="QCI26199.1"/>
    <property type="molecule type" value="Genomic_DNA"/>
</dbReference>
<evidence type="ECO:0000256" key="8">
    <source>
        <dbReference type="ARBA" id="ARBA00022982"/>
    </source>
</evidence>
<evidence type="ECO:0000256" key="15">
    <source>
        <dbReference type="ARBA" id="ARBA00032717"/>
    </source>
</evidence>
<evidence type="ECO:0000259" key="18">
    <source>
        <dbReference type="PROSITE" id="PS50253"/>
    </source>
</evidence>
<accession>A0A4D6Y9X2</accession>
<evidence type="ECO:0000256" key="14">
    <source>
        <dbReference type="ARBA" id="ARBA00032189"/>
    </source>
</evidence>
<protein>
    <recommendedName>
        <fullName evidence="4">Cytochrome bo(3) ubiquinol oxidase subunit 3</fullName>
    </recommendedName>
    <alternativeName>
        <fullName evidence="14">Cytochrome o ubiquinol oxidase subunit 3</fullName>
    </alternativeName>
    <alternativeName>
        <fullName evidence="12">Oxidase bo(3) subunit 3</fullName>
    </alternativeName>
    <alternativeName>
        <fullName evidence="15">Ubiquinol oxidase polypeptide III</fullName>
    </alternativeName>
    <alternativeName>
        <fullName evidence="13">Ubiquinol oxidase subunit 3</fullName>
    </alternativeName>
</protein>
<evidence type="ECO:0000256" key="1">
    <source>
        <dbReference type="ARBA" id="ARBA00004651"/>
    </source>
</evidence>
<feature type="transmembrane region" description="Helical" evidence="17">
    <location>
        <begin position="86"/>
        <end position="106"/>
    </location>
</feature>
<dbReference type="GO" id="GO:0019646">
    <property type="term" value="P:aerobic electron transport chain"/>
    <property type="evidence" value="ECO:0007669"/>
    <property type="project" value="InterPro"/>
</dbReference>
<comment type="subunit">
    <text evidence="3">Heterooctamer of two A chains, two B chains, two C chains and two D chains.</text>
</comment>
<dbReference type="AlphaFoldDB" id="A0A4D6Y9X2"/>
<dbReference type="GO" id="GO:0005886">
    <property type="term" value="C:plasma membrane"/>
    <property type="evidence" value="ECO:0007669"/>
    <property type="project" value="UniProtKB-SubCell"/>
</dbReference>